<sequence length="147" mass="16577">MEIGIGEFALCQSFETDHCLTHDEDKSKSHISSSFCLNDWCKDSLSAIEVLRCPHLAYVSNTTVHGVTSDYKLIFFMESCRHFPKSRAAICEHAEVTQSNVEEFDFTPSKSIQMMKTPSGSEMALSLLSSSRKINTNCMRLMPIWAL</sequence>
<dbReference type="EMBL" id="JANQDX010000009">
    <property type="protein sequence ID" value="KAL0919850.1"/>
    <property type="molecule type" value="Genomic_DNA"/>
</dbReference>
<protein>
    <submittedName>
        <fullName evidence="1">Uncharacterized protein</fullName>
    </submittedName>
</protein>
<name>A0ABD0V4Z4_DENTH</name>
<proteinExistence type="predicted"/>
<reference evidence="1 2" key="1">
    <citation type="journal article" date="2024" name="Plant Biotechnol. J.">
        <title>Dendrobium thyrsiflorum genome and its molecular insights into genes involved in important horticultural traits.</title>
        <authorList>
            <person name="Chen B."/>
            <person name="Wang J.Y."/>
            <person name="Zheng P.J."/>
            <person name="Li K.L."/>
            <person name="Liang Y.M."/>
            <person name="Chen X.F."/>
            <person name="Zhang C."/>
            <person name="Zhao X."/>
            <person name="He X."/>
            <person name="Zhang G.Q."/>
            <person name="Liu Z.J."/>
            <person name="Xu Q."/>
        </authorList>
    </citation>
    <scope>NUCLEOTIDE SEQUENCE [LARGE SCALE GENOMIC DNA]</scope>
    <source>
        <strain evidence="1">GZMU011</strain>
    </source>
</reference>
<accession>A0ABD0V4Z4</accession>
<comment type="caution">
    <text evidence="1">The sequence shown here is derived from an EMBL/GenBank/DDBJ whole genome shotgun (WGS) entry which is preliminary data.</text>
</comment>
<dbReference type="Proteomes" id="UP001552299">
    <property type="component" value="Unassembled WGS sequence"/>
</dbReference>
<keyword evidence="2" id="KW-1185">Reference proteome</keyword>
<evidence type="ECO:0000313" key="1">
    <source>
        <dbReference type="EMBL" id="KAL0919850.1"/>
    </source>
</evidence>
<gene>
    <name evidence="1" type="ORF">M5K25_011974</name>
</gene>
<organism evidence="1 2">
    <name type="scientific">Dendrobium thyrsiflorum</name>
    <name type="common">Pinecone-like raceme dendrobium</name>
    <name type="synonym">Orchid</name>
    <dbReference type="NCBI Taxonomy" id="117978"/>
    <lineage>
        <taxon>Eukaryota</taxon>
        <taxon>Viridiplantae</taxon>
        <taxon>Streptophyta</taxon>
        <taxon>Embryophyta</taxon>
        <taxon>Tracheophyta</taxon>
        <taxon>Spermatophyta</taxon>
        <taxon>Magnoliopsida</taxon>
        <taxon>Liliopsida</taxon>
        <taxon>Asparagales</taxon>
        <taxon>Orchidaceae</taxon>
        <taxon>Epidendroideae</taxon>
        <taxon>Malaxideae</taxon>
        <taxon>Dendrobiinae</taxon>
        <taxon>Dendrobium</taxon>
    </lineage>
</organism>
<evidence type="ECO:0000313" key="2">
    <source>
        <dbReference type="Proteomes" id="UP001552299"/>
    </source>
</evidence>
<dbReference type="AlphaFoldDB" id="A0ABD0V4Z4"/>